<proteinExistence type="predicted"/>
<evidence type="ECO:0000313" key="1">
    <source>
        <dbReference type="EMBL" id="RPA60968.1"/>
    </source>
</evidence>
<organism evidence="1 2">
    <name type="scientific">Aerococcus agrisoli</name>
    <dbReference type="NCBI Taxonomy" id="2487350"/>
    <lineage>
        <taxon>Bacteria</taxon>
        <taxon>Bacillati</taxon>
        <taxon>Bacillota</taxon>
        <taxon>Bacilli</taxon>
        <taxon>Lactobacillales</taxon>
        <taxon>Aerococcaceae</taxon>
        <taxon>Aerococcus</taxon>
    </lineage>
</organism>
<dbReference type="Proteomes" id="UP000273977">
    <property type="component" value="Unassembled WGS sequence"/>
</dbReference>
<dbReference type="InterPro" id="IPR010323">
    <property type="entry name" value="DUF924"/>
</dbReference>
<evidence type="ECO:0000313" key="2">
    <source>
        <dbReference type="Proteomes" id="UP000273977"/>
    </source>
</evidence>
<accession>A0A3N4GGP1</accession>
<gene>
    <name evidence="1" type="ORF">EF384_02840</name>
</gene>
<sequence length="182" mass="21261">MEYQDILDFWFEDLTSAQWFTKDVQLDAYIAAHFGDMHAAVTKGETYAWRATIQGRLAEIIVLDQFSRNLFRNDPRAYAYDGMALVLAQEACLQAEIHELPTVQRAFIYMPFMHSESLKIHQKAVEYFSKPGMESFLEAEKLHYQMLEAFGRYPHRNDVLARASTPEEIKYLKETTLHFEGH</sequence>
<name>A0A3N4GGP1_9LACT</name>
<dbReference type="EMBL" id="RKMG01000006">
    <property type="protein sequence ID" value="RPA60968.1"/>
    <property type="molecule type" value="Genomic_DNA"/>
</dbReference>
<keyword evidence="2" id="KW-1185">Reference proteome</keyword>
<dbReference type="Gene3D" id="1.20.58.320">
    <property type="entry name" value="TPR-like"/>
    <property type="match status" value="1"/>
</dbReference>
<dbReference type="Pfam" id="PF06041">
    <property type="entry name" value="DUF924"/>
    <property type="match status" value="1"/>
</dbReference>
<protein>
    <submittedName>
        <fullName evidence="1">DUF924 domain-containing protein</fullName>
    </submittedName>
</protein>
<dbReference type="InterPro" id="IPR011990">
    <property type="entry name" value="TPR-like_helical_dom_sf"/>
</dbReference>
<dbReference type="RefSeq" id="WP_123779482.1">
    <property type="nucleotide sequence ID" value="NZ_RKMG01000006.1"/>
</dbReference>
<dbReference type="AlphaFoldDB" id="A0A3N4GGP1"/>
<dbReference type="OrthoDB" id="7593450at2"/>
<comment type="caution">
    <text evidence="1">The sequence shown here is derived from an EMBL/GenBank/DDBJ whole genome shotgun (WGS) entry which is preliminary data.</text>
</comment>
<dbReference type="SUPFAM" id="SSF48452">
    <property type="entry name" value="TPR-like"/>
    <property type="match status" value="1"/>
</dbReference>
<dbReference type="Gene3D" id="1.25.40.10">
    <property type="entry name" value="Tetratricopeptide repeat domain"/>
    <property type="match status" value="1"/>
</dbReference>
<reference evidence="1 2" key="1">
    <citation type="submission" date="2018-11" db="EMBL/GenBank/DDBJ databases">
        <title>Aerococcus sp. SJQ22, whole genome shotgun sequence.</title>
        <authorList>
            <person name="Sun L."/>
            <person name="Gao X."/>
            <person name="Chen W."/>
            <person name="Huang K."/>
        </authorList>
    </citation>
    <scope>NUCLEOTIDE SEQUENCE [LARGE SCALE GENOMIC DNA]</scope>
    <source>
        <strain evidence="1 2">SJQ22</strain>
    </source>
</reference>